<dbReference type="InterPro" id="IPR024706">
    <property type="entry name" value="Peroxiredoxin_AhpC-typ"/>
</dbReference>
<dbReference type="InterPro" id="IPR036249">
    <property type="entry name" value="Thioredoxin-like_sf"/>
</dbReference>
<dbReference type="PIRSF" id="PIRSF000239">
    <property type="entry name" value="AHPC"/>
    <property type="match status" value="1"/>
</dbReference>
<accession>A0A1F4SYB1</accession>
<evidence type="ECO:0000313" key="8">
    <source>
        <dbReference type="Proteomes" id="UP000178417"/>
    </source>
</evidence>
<dbReference type="PROSITE" id="PS51352">
    <property type="entry name" value="THIOREDOXIN_2"/>
    <property type="match status" value="1"/>
</dbReference>
<proteinExistence type="predicted"/>
<dbReference type="STRING" id="1802579.A2310_04585"/>
<gene>
    <name evidence="7" type="ORF">A2310_04585</name>
</gene>
<evidence type="ECO:0000256" key="2">
    <source>
        <dbReference type="ARBA" id="ARBA00022862"/>
    </source>
</evidence>
<dbReference type="Pfam" id="PF00578">
    <property type="entry name" value="AhpC-TSA"/>
    <property type="match status" value="1"/>
</dbReference>
<evidence type="ECO:0000256" key="1">
    <source>
        <dbReference type="ARBA" id="ARBA00022559"/>
    </source>
</evidence>
<dbReference type="InterPro" id="IPR013766">
    <property type="entry name" value="Thioredoxin_domain"/>
</dbReference>
<name>A0A1F4SYB1_UNCSA</name>
<feature type="domain" description="Thioredoxin" evidence="6">
    <location>
        <begin position="4"/>
        <end position="154"/>
    </location>
</feature>
<dbReference type="SUPFAM" id="SSF52833">
    <property type="entry name" value="Thioredoxin-like"/>
    <property type="match status" value="1"/>
</dbReference>
<reference evidence="7 8" key="1">
    <citation type="journal article" date="2016" name="Nat. Commun.">
        <title>Thousands of microbial genomes shed light on interconnected biogeochemical processes in an aquifer system.</title>
        <authorList>
            <person name="Anantharaman K."/>
            <person name="Brown C.T."/>
            <person name="Hug L.A."/>
            <person name="Sharon I."/>
            <person name="Castelle C.J."/>
            <person name="Probst A.J."/>
            <person name="Thomas B.C."/>
            <person name="Singh A."/>
            <person name="Wilkins M.J."/>
            <person name="Karaoz U."/>
            <person name="Brodie E.L."/>
            <person name="Williams K.H."/>
            <person name="Hubbard S.S."/>
            <person name="Banfield J.F."/>
        </authorList>
    </citation>
    <scope>NUCLEOTIDE SEQUENCE [LARGE SCALE GENOMIC DNA]</scope>
</reference>
<evidence type="ECO:0000256" key="4">
    <source>
        <dbReference type="ARBA" id="ARBA00023284"/>
    </source>
</evidence>
<sequence length="154" mass="17476">MEIIKVGDKAPLFALIDQNGNNIKLSQFIGKKVLLSFHPLAWTSVCSIQMQSLEKNYDRFNKLNTVPLGISIDSQPSKEAWSKNLRINRTRLLADFWAHGDLAKKLGIFDEKTGVSKRANILIDETGIVKWIKVYPNKEIPDTEEIFNFLSGDN</sequence>
<dbReference type="Gene3D" id="3.40.30.10">
    <property type="entry name" value="Glutaredoxin"/>
    <property type="match status" value="1"/>
</dbReference>
<dbReference type="Proteomes" id="UP000178417">
    <property type="component" value="Unassembled WGS sequence"/>
</dbReference>
<protein>
    <submittedName>
        <fullName evidence="7">Thioredoxin peroxidase</fullName>
    </submittedName>
</protein>
<dbReference type="PANTHER" id="PTHR43110">
    <property type="entry name" value="THIOL PEROXIDASE"/>
    <property type="match status" value="1"/>
</dbReference>
<keyword evidence="4" id="KW-0676">Redox-active center</keyword>
<keyword evidence="1 7" id="KW-0575">Peroxidase</keyword>
<keyword evidence="2" id="KW-0049">Antioxidant</keyword>
<comment type="caution">
    <text evidence="7">The sequence shown here is derived from an EMBL/GenBank/DDBJ whole genome shotgun (WGS) entry which is preliminary data.</text>
</comment>
<evidence type="ECO:0000313" key="7">
    <source>
        <dbReference type="EMBL" id="OGC24743.1"/>
    </source>
</evidence>
<feature type="active site" description="Cysteine sulfenic acid (-SOH) intermediate; for peroxidase activity" evidence="5">
    <location>
        <position position="46"/>
    </location>
</feature>
<evidence type="ECO:0000256" key="5">
    <source>
        <dbReference type="PIRSR" id="PIRSR000239-1"/>
    </source>
</evidence>
<organism evidence="7 8">
    <name type="scientific">candidate division WOR-1 bacterium RIFOXYB2_FULL_37_13</name>
    <dbReference type="NCBI Taxonomy" id="1802579"/>
    <lineage>
        <taxon>Bacteria</taxon>
        <taxon>Bacillati</taxon>
        <taxon>Saganbacteria</taxon>
    </lineage>
</organism>
<dbReference type="AlphaFoldDB" id="A0A1F4SYB1"/>
<evidence type="ECO:0000256" key="3">
    <source>
        <dbReference type="ARBA" id="ARBA00023002"/>
    </source>
</evidence>
<dbReference type="EMBL" id="MEUB01000007">
    <property type="protein sequence ID" value="OGC24743.1"/>
    <property type="molecule type" value="Genomic_DNA"/>
</dbReference>
<keyword evidence="3" id="KW-0560">Oxidoreductase</keyword>
<evidence type="ECO:0000259" key="6">
    <source>
        <dbReference type="PROSITE" id="PS51352"/>
    </source>
</evidence>
<dbReference type="InterPro" id="IPR000866">
    <property type="entry name" value="AhpC/TSA"/>
</dbReference>
<dbReference type="PANTHER" id="PTHR43110:SF1">
    <property type="entry name" value="THIOL PEROXIDASE"/>
    <property type="match status" value="1"/>
</dbReference>
<dbReference type="GO" id="GO:0004601">
    <property type="term" value="F:peroxidase activity"/>
    <property type="evidence" value="ECO:0007669"/>
    <property type="project" value="UniProtKB-KW"/>
</dbReference>
<dbReference type="InterPro" id="IPR050455">
    <property type="entry name" value="Tpx_Peroxidase_subfamily"/>
</dbReference>